<dbReference type="CDD" id="cd00202">
    <property type="entry name" value="ZnF_GATA"/>
    <property type="match status" value="1"/>
</dbReference>
<evidence type="ECO:0000256" key="2">
    <source>
        <dbReference type="ARBA" id="ARBA00022771"/>
    </source>
</evidence>
<dbReference type="SUPFAM" id="SSF57716">
    <property type="entry name" value="Glucocorticoid receptor-like (DNA-binding domain)"/>
    <property type="match status" value="1"/>
</dbReference>
<dbReference type="AlphaFoldDB" id="D3BC98"/>
<evidence type="ECO:0000313" key="8">
    <source>
        <dbReference type="Proteomes" id="UP000001396"/>
    </source>
</evidence>
<feature type="compositionally biased region" description="Low complexity" evidence="5">
    <location>
        <begin position="221"/>
        <end position="242"/>
    </location>
</feature>
<comment type="caution">
    <text evidence="7">The sequence shown here is derived from an EMBL/GenBank/DDBJ whole genome shotgun (WGS) entry which is preliminary data.</text>
</comment>
<evidence type="ECO:0000313" key="7">
    <source>
        <dbReference type="EMBL" id="EFA80888.1"/>
    </source>
</evidence>
<feature type="region of interest" description="Disordered" evidence="5">
    <location>
        <begin position="1"/>
        <end position="23"/>
    </location>
</feature>
<dbReference type="Gene3D" id="3.30.50.10">
    <property type="entry name" value="Erythroid Transcription Factor GATA-1, subunit A"/>
    <property type="match status" value="1"/>
</dbReference>
<feature type="domain" description="GATA-type" evidence="6">
    <location>
        <begin position="155"/>
        <end position="194"/>
    </location>
</feature>
<feature type="compositionally biased region" description="Low complexity" evidence="5">
    <location>
        <begin position="71"/>
        <end position="86"/>
    </location>
</feature>
<protein>
    <submittedName>
        <fullName evidence="7">GATA-binding transcription factor</fullName>
    </submittedName>
</protein>
<feature type="compositionally biased region" description="Polar residues" evidence="5">
    <location>
        <begin position="87"/>
        <end position="98"/>
    </location>
</feature>
<feature type="compositionally biased region" description="Polar residues" evidence="5">
    <location>
        <begin position="296"/>
        <end position="314"/>
    </location>
</feature>
<accession>D3BC98</accession>
<evidence type="ECO:0000256" key="5">
    <source>
        <dbReference type="SAM" id="MobiDB-lite"/>
    </source>
</evidence>
<sequence>MDEDIVIISPSSSNIEKNRDHLHSPIHFPPSPHSHQNIKLPLELDFDSSENIDNKTASVLKSFSPFPVLSNNNNNINSNNQKNQSQYHLQQTTGVVPSISQQQKDQLYQLQKQKQQQYQQQQQLHQIQQQQQIKKQQIQQQSSGNKLYLEEKVAPPAVRVCEFCGCTTTPTWRRGPSGKGSLCNACGIKWRLKGKDSLVKKQGRMPPLPPTTGTSNKPIGSQQQIKPSTSSSQSSKPSSQSSHSHHHHHHHQQQQQHVYMPQQQQSSHHHQPLQQSLSSSSLGGQHNFMPKPHQPPFQQHNLPNLPNYSSYANELSVPNHSPDLYKKKRKLDFSLEPTNTSDLEKGYYCKYCKKTWPQSSFKNSQQFGAHCSNCSRKPRGDIEALMSLKKKFSKKRSKDGLYDDDGAVPLWDTAGRYNRKSMGNHNPLLTRLLNIVESQLIEPTELSNIKEEIDSMKTDLTSRKKRRVEQLSSFKQLVNSEMNEMKVNIDVQIRNSENKKKSFIDDLKREIDMRIHDKESIFSSDSLSHTVPIPRGSQLPALKEPLSPELIHSPPKKPTFYRDEQGNRFPLDMSETTL</sequence>
<organism evidence="7 8">
    <name type="scientific">Heterostelium pallidum (strain ATCC 26659 / Pp 5 / PN500)</name>
    <name type="common">Cellular slime mold</name>
    <name type="synonym">Polysphondylium pallidum</name>
    <dbReference type="NCBI Taxonomy" id="670386"/>
    <lineage>
        <taxon>Eukaryota</taxon>
        <taxon>Amoebozoa</taxon>
        <taxon>Evosea</taxon>
        <taxon>Eumycetozoa</taxon>
        <taxon>Dictyostelia</taxon>
        <taxon>Acytosteliales</taxon>
        <taxon>Acytosteliaceae</taxon>
        <taxon>Heterostelium</taxon>
    </lineage>
</organism>
<evidence type="ECO:0000256" key="1">
    <source>
        <dbReference type="ARBA" id="ARBA00022723"/>
    </source>
</evidence>
<reference evidence="7 8" key="1">
    <citation type="journal article" date="2011" name="Genome Res.">
        <title>Phylogeny-wide analysis of social amoeba genomes highlights ancient origins for complex intercellular communication.</title>
        <authorList>
            <person name="Heidel A.J."/>
            <person name="Lawal H.M."/>
            <person name="Felder M."/>
            <person name="Schilde C."/>
            <person name="Helps N.R."/>
            <person name="Tunggal B."/>
            <person name="Rivero F."/>
            <person name="John U."/>
            <person name="Schleicher M."/>
            <person name="Eichinger L."/>
            <person name="Platzer M."/>
            <person name="Noegel A.A."/>
            <person name="Schaap P."/>
            <person name="Gloeckner G."/>
        </authorList>
    </citation>
    <scope>NUCLEOTIDE SEQUENCE [LARGE SCALE GENOMIC DNA]</scope>
    <source>
        <strain evidence="8">ATCC 26659 / Pp 5 / PN500</strain>
    </source>
</reference>
<keyword evidence="2 4" id="KW-0863">Zinc-finger</keyword>
<dbReference type="Proteomes" id="UP000001396">
    <property type="component" value="Unassembled WGS sequence"/>
</dbReference>
<evidence type="ECO:0000256" key="4">
    <source>
        <dbReference type="PROSITE-ProRule" id="PRU00094"/>
    </source>
</evidence>
<dbReference type="InterPro" id="IPR052138">
    <property type="entry name" value="GATA_ZnFinger_Domain"/>
</dbReference>
<proteinExistence type="predicted"/>
<dbReference type="InParanoid" id="D3BC98"/>
<dbReference type="GO" id="GO:0008270">
    <property type="term" value="F:zinc ion binding"/>
    <property type="evidence" value="ECO:0007669"/>
    <property type="project" value="UniProtKB-KW"/>
</dbReference>
<keyword evidence="3" id="KW-0862">Zinc</keyword>
<evidence type="ECO:0000256" key="3">
    <source>
        <dbReference type="ARBA" id="ARBA00022833"/>
    </source>
</evidence>
<feature type="compositionally biased region" description="Basic residues" evidence="5">
    <location>
        <begin position="243"/>
        <end position="252"/>
    </location>
</feature>
<feature type="region of interest" description="Disordered" evidence="5">
    <location>
        <begin position="197"/>
        <end position="314"/>
    </location>
</feature>
<dbReference type="PANTHER" id="PTHR47255">
    <property type="entry name" value="GATA TRANSCRIPTION FACTOR 22-RELATED"/>
    <property type="match status" value="1"/>
</dbReference>
<name>D3BC98_HETP5</name>
<keyword evidence="1" id="KW-0479">Metal-binding</keyword>
<dbReference type="PROSITE" id="PS50114">
    <property type="entry name" value="GATA_ZN_FINGER_2"/>
    <property type="match status" value="1"/>
</dbReference>
<gene>
    <name evidence="7" type="primary">stkA</name>
    <name evidence="7" type="ORF">PPL_06123</name>
</gene>
<evidence type="ECO:0000259" key="6">
    <source>
        <dbReference type="PROSITE" id="PS50114"/>
    </source>
</evidence>
<keyword evidence="8" id="KW-1185">Reference proteome</keyword>
<feature type="compositionally biased region" description="Low complexity" evidence="5">
    <location>
        <begin position="253"/>
        <end position="282"/>
    </location>
</feature>
<dbReference type="SMART" id="SM00401">
    <property type="entry name" value="ZnF_GATA"/>
    <property type="match status" value="1"/>
</dbReference>
<dbReference type="GeneID" id="31361607"/>
<dbReference type="InterPro" id="IPR013088">
    <property type="entry name" value="Znf_NHR/GATA"/>
</dbReference>
<dbReference type="EMBL" id="ADBJ01000027">
    <property type="protein sequence ID" value="EFA80888.1"/>
    <property type="molecule type" value="Genomic_DNA"/>
</dbReference>
<dbReference type="Pfam" id="PF00320">
    <property type="entry name" value="GATA"/>
    <property type="match status" value="1"/>
</dbReference>
<dbReference type="RefSeq" id="XP_020433007.1">
    <property type="nucleotide sequence ID" value="XM_020576987.1"/>
</dbReference>
<feature type="region of interest" description="Disordered" evidence="5">
    <location>
        <begin position="71"/>
        <end position="98"/>
    </location>
</feature>
<feature type="region of interest" description="Disordered" evidence="5">
    <location>
        <begin position="526"/>
        <end position="578"/>
    </location>
</feature>
<dbReference type="GO" id="GO:0043565">
    <property type="term" value="F:sequence-specific DNA binding"/>
    <property type="evidence" value="ECO:0007669"/>
    <property type="project" value="InterPro"/>
</dbReference>
<feature type="compositionally biased region" description="Polar residues" evidence="5">
    <location>
        <begin position="211"/>
        <end position="220"/>
    </location>
</feature>
<dbReference type="FunCoup" id="D3BC98">
    <property type="interactions" value="624"/>
</dbReference>
<dbReference type="STRING" id="670386.D3BC98"/>
<dbReference type="PANTHER" id="PTHR47255:SF4">
    <property type="entry name" value="GATA ZINC FINGER DOMAIN-CONTAINING PROTEIN 12"/>
    <property type="match status" value="1"/>
</dbReference>
<dbReference type="GO" id="GO:0006355">
    <property type="term" value="P:regulation of DNA-templated transcription"/>
    <property type="evidence" value="ECO:0007669"/>
    <property type="project" value="InterPro"/>
</dbReference>
<dbReference type="InterPro" id="IPR000679">
    <property type="entry name" value="Znf_GATA"/>
</dbReference>